<keyword evidence="3" id="KW-0479">Metal-binding</keyword>
<dbReference type="AlphaFoldDB" id="A0A1F6TYZ3"/>
<evidence type="ECO:0000256" key="3">
    <source>
        <dbReference type="ARBA" id="ARBA00022723"/>
    </source>
</evidence>
<keyword evidence="5" id="KW-0648">Protein biosynthesis</keyword>
<dbReference type="GO" id="GO:0042586">
    <property type="term" value="F:peptide deformylase activity"/>
    <property type="evidence" value="ECO:0007669"/>
    <property type="project" value="InterPro"/>
</dbReference>
<dbReference type="PIRSF" id="PIRSF004749">
    <property type="entry name" value="Pep_def"/>
    <property type="match status" value="1"/>
</dbReference>
<dbReference type="HAMAP" id="MF_00163">
    <property type="entry name" value="Pep_deformylase"/>
    <property type="match status" value="1"/>
</dbReference>
<keyword evidence="6" id="KW-0408">Iron</keyword>
<dbReference type="NCBIfam" id="TIGR00079">
    <property type="entry name" value="pept_deformyl"/>
    <property type="match status" value="1"/>
</dbReference>
<dbReference type="PANTHER" id="PTHR10458">
    <property type="entry name" value="PEPTIDE DEFORMYLASE"/>
    <property type="match status" value="1"/>
</dbReference>
<dbReference type="InterPro" id="IPR036821">
    <property type="entry name" value="Peptide_deformylase_sf"/>
</dbReference>
<evidence type="ECO:0000256" key="2">
    <source>
        <dbReference type="ARBA" id="ARBA00010759"/>
    </source>
</evidence>
<accession>A0A1F6TYZ3</accession>
<comment type="cofactor">
    <cofactor evidence="1">
        <name>Fe(2+)</name>
        <dbReference type="ChEBI" id="CHEBI:29033"/>
    </cofactor>
</comment>
<reference evidence="7 8" key="1">
    <citation type="journal article" date="2016" name="Nat. Commun.">
        <title>Thousands of microbial genomes shed light on interconnected biogeochemical processes in an aquifer system.</title>
        <authorList>
            <person name="Anantharaman K."/>
            <person name="Brown C.T."/>
            <person name="Hug L.A."/>
            <person name="Sharon I."/>
            <person name="Castelle C.J."/>
            <person name="Probst A.J."/>
            <person name="Thomas B.C."/>
            <person name="Singh A."/>
            <person name="Wilkins M.J."/>
            <person name="Karaoz U."/>
            <person name="Brodie E.L."/>
            <person name="Williams K.H."/>
            <person name="Hubbard S.S."/>
            <person name="Banfield J.F."/>
        </authorList>
    </citation>
    <scope>NUCLEOTIDE SEQUENCE [LARGE SCALE GENOMIC DNA]</scope>
</reference>
<dbReference type="Proteomes" id="UP000179362">
    <property type="component" value="Unassembled WGS sequence"/>
</dbReference>
<sequence>MQNDDFLTATSMALRTILHLPDPRLRRQAAPVTEVTPAIRQLIADMAATMYAAPGVGLAAIQVDEPVRVVVIDVSEERNALLVLINPEIIATDGEQTLEEGCLSVPGIYEPVTRAAHVKIRARDRDGKPFELAADGLLATCIQHEIDHLDGRLFVDRLSRLKQGRIRKKLE</sequence>
<dbReference type="PANTHER" id="PTHR10458:SF22">
    <property type="entry name" value="PEPTIDE DEFORMYLASE"/>
    <property type="match status" value="1"/>
</dbReference>
<dbReference type="SUPFAM" id="SSF56420">
    <property type="entry name" value="Peptide deformylase"/>
    <property type="match status" value="1"/>
</dbReference>
<keyword evidence="4" id="KW-0378">Hydrolase</keyword>
<dbReference type="GO" id="GO:0006412">
    <property type="term" value="P:translation"/>
    <property type="evidence" value="ECO:0007669"/>
    <property type="project" value="UniProtKB-KW"/>
</dbReference>
<feature type="non-terminal residue" evidence="7">
    <location>
        <position position="171"/>
    </location>
</feature>
<proteinExistence type="inferred from homology"/>
<dbReference type="Gene3D" id="3.90.45.10">
    <property type="entry name" value="Peptide deformylase"/>
    <property type="match status" value="1"/>
</dbReference>
<dbReference type="PRINTS" id="PR01576">
    <property type="entry name" value="PDEFORMYLASE"/>
</dbReference>
<dbReference type="CDD" id="cd00487">
    <property type="entry name" value="Pep_deformylase"/>
    <property type="match status" value="1"/>
</dbReference>
<gene>
    <name evidence="7" type="ORF">A3B81_04445</name>
</gene>
<evidence type="ECO:0000313" key="8">
    <source>
        <dbReference type="Proteomes" id="UP000179362"/>
    </source>
</evidence>
<evidence type="ECO:0000256" key="6">
    <source>
        <dbReference type="ARBA" id="ARBA00023004"/>
    </source>
</evidence>
<dbReference type="NCBIfam" id="NF001159">
    <property type="entry name" value="PRK00150.1-3"/>
    <property type="match status" value="1"/>
</dbReference>
<evidence type="ECO:0000256" key="5">
    <source>
        <dbReference type="ARBA" id="ARBA00022917"/>
    </source>
</evidence>
<evidence type="ECO:0000313" key="7">
    <source>
        <dbReference type="EMBL" id="OGI50320.1"/>
    </source>
</evidence>
<comment type="caution">
    <text evidence="7">The sequence shown here is derived from an EMBL/GenBank/DDBJ whole genome shotgun (WGS) entry which is preliminary data.</text>
</comment>
<dbReference type="GO" id="GO:0046872">
    <property type="term" value="F:metal ion binding"/>
    <property type="evidence" value="ECO:0007669"/>
    <property type="project" value="UniProtKB-KW"/>
</dbReference>
<evidence type="ECO:0000256" key="1">
    <source>
        <dbReference type="ARBA" id="ARBA00001954"/>
    </source>
</evidence>
<dbReference type="EMBL" id="MFTA01000089">
    <property type="protein sequence ID" value="OGI50320.1"/>
    <property type="molecule type" value="Genomic_DNA"/>
</dbReference>
<organism evidence="7 8">
    <name type="scientific">Candidatus Muproteobacteria bacterium RIFCSPHIGHO2_02_FULL_65_16</name>
    <dbReference type="NCBI Taxonomy" id="1817766"/>
    <lineage>
        <taxon>Bacteria</taxon>
        <taxon>Pseudomonadati</taxon>
        <taxon>Pseudomonadota</taxon>
        <taxon>Candidatus Muproteobacteria</taxon>
    </lineage>
</organism>
<protein>
    <submittedName>
        <fullName evidence="7">Peptide deformylase</fullName>
    </submittedName>
</protein>
<dbReference type="Pfam" id="PF01327">
    <property type="entry name" value="Pep_deformylase"/>
    <property type="match status" value="1"/>
</dbReference>
<dbReference type="FunFam" id="3.90.45.10:FF:000001">
    <property type="entry name" value="Peptide deformylase"/>
    <property type="match status" value="1"/>
</dbReference>
<dbReference type="InterPro" id="IPR023635">
    <property type="entry name" value="Peptide_deformylase"/>
</dbReference>
<evidence type="ECO:0000256" key="4">
    <source>
        <dbReference type="ARBA" id="ARBA00022801"/>
    </source>
</evidence>
<name>A0A1F6TYZ3_9PROT</name>
<comment type="similarity">
    <text evidence="2">Belongs to the polypeptide deformylase family.</text>
</comment>